<feature type="region of interest" description="Disordered" evidence="1">
    <location>
        <begin position="80"/>
        <end position="125"/>
    </location>
</feature>
<dbReference type="SMART" id="SM00325">
    <property type="entry name" value="RhoGEF"/>
    <property type="match status" value="1"/>
</dbReference>
<dbReference type="Gene3D" id="1.20.900.10">
    <property type="entry name" value="Dbl homology (DH) domain"/>
    <property type="match status" value="1"/>
</dbReference>
<name>A0A8J4TNX9_9TREM</name>
<evidence type="ECO:0000313" key="3">
    <source>
        <dbReference type="EMBL" id="KAF5405586.1"/>
    </source>
</evidence>
<feature type="domain" description="DH" evidence="2">
    <location>
        <begin position="421"/>
        <end position="613"/>
    </location>
</feature>
<dbReference type="SUPFAM" id="SSF48065">
    <property type="entry name" value="DBL homology domain (DH-domain)"/>
    <property type="match status" value="1"/>
</dbReference>
<feature type="compositionally biased region" description="Polar residues" evidence="1">
    <location>
        <begin position="168"/>
        <end position="182"/>
    </location>
</feature>
<protein>
    <recommendedName>
        <fullName evidence="2">DH domain-containing protein</fullName>
    </recommendedName>
</protein>
<feature type="compositionally biased region" description="Low complexity" evidence="1">
    <location>
        <begin position="215"/>
        <end position="231"/>
    </location>
</feature>
<dbReference type="PANTHER" id="PTHR12673:SF159">
    <property type="entry name" value="LD03170P"/>
    <property type="match status" value="1"/>
</dbReference>
<dbReference type="GO" id="GO:0005085">
    <property type="term" value="F:guanyl-nucleotide exchange factor activity"/>
    <property type="evidence" value="ECO:0007669"/>
    <property type="project" value="InterPro"/>
</dbReference>
<evidence type="ECO:0000259" key="2">
    <source>
        <dbReference type="PROSITE" id="PS50010"/>
    </source>
</evidence>
<dbReference type="OrthoDB" id="245697at2759"/>
<sequence length="1187" mass="132800">MTSTSFGMTKSAANPIVSRNVDARMMFAKSERPDVTTAKLDLTNAHHHLNNVQHRVRVLKRNEHLVAKRLYRVERQRQISQNKRAVGTDVRKQERDRTQFSSPPSPSDVESSFAHTSDRSGSCVTSPISIVGSRLSDRSPNLVGSPRKIAEYCAGGRGRGDEPLSKRVITSGNKQKPTQSPVVSPVHTRSDCKSDRSTVGVNQSRVQSIENPIHSSTESTSSDISPTSMGSAHPSVLKSPDHIESHLSIERPRLLLFDESTWESESPRTNSLVSSTLLDMIHIDQPLSIQSPIKPQKIIPACSINQIQPNDEQLQPDWVSTSPLDSHSIVASPAASLQPQSPHSAHPGFPQVDLIKRAATDRNTGSTSSQVQPNQDQAFVSKTEHEPETIVNDAPITNNRDKRSSSSPVLTKSEVSRVSEIIGRILDELVITERSYCRSLYVFSEVVAKTVCTKSGVSLKELRLLFPRCLPDLYSVHIKMLHHMDSGLKDFLKGGICYSRQHPETYVSLPFVVLLDSLCEPSDSQIRGHASVSNWTQEPTESMFSTLYKRYLSEFTVAMKTMRKLSRQSSRFKQTLKSLQQHPECDGFDFSAFLLAPVQRLPRYLLLVKQLSRQFVKLVSTSSNLVIGQSCLPINIALVQTTQIEERLHNLLVYLDSQLATYLEKPTGLQSNRVCLSKDVQADFAQRTTISPDIQTKPPIKNCPNGPEKSPSEGIWPRVRRAFSENKKESISEVSFVENMVNQTDVHLNSDNLEHPVMTDNPQLSSSSRPVTTPQQTLQNYHIIELDSDDSRCKQPNINVNAHEEDRKVGFQTHCQPTFFQSTSEQPENTQTSRPELDSIIVQPFCYTSSLSIPYFTDSNTQTSPHVAWSIPLIDPLSNNFCNACKVTLLAQTSYSVDDEQSRGATQMATHEPTTQCSITTTVQRHTSEPSWFLPLSKVSWAFIFQVYFSTTQLNSSRWDSYHPNHSYTPPDNFTSTANVQRTLSDPCKVHFEKDQLQSARRLQLDQFDANASASLQVISQQGRYSQLERTKSVAVAHRVEGKKSPSGKTGSSWKISLRNLFRRKAEAENLQKRISTSNSSKNAELSNTQCEQFNRFNDPSVRNVLPIAAIQTLEKSNASNLLQKQKPLLSECSALLNPALAFVRCPYPLQSKPTTILEQGLNMATDYTNIEQEVFLDETGNPCFEV</sequence>
<keyword evidence="4" id="KW-1185">Reference proteome</keyword>
<dbReference type="PANTHER" id="PTHR12673">
    <property type="entry name" value="FACIOGENITAL DYSPLASIA PROTEIN"/>
    <property type="match status" value="1"/>
</dbReference>
<dbReference type="InterPro" id="IPR051092">
    <property type="entry name" value="FYVE_RhoGEF_PH"/>
</dbReference>
<gene>
    <name evidence="3" type="ORF">PHET_00891</name>
</gene>
<dbReference type="InterPro" id="IPR035899">
    <property type="entry name" value="DBL_dom_sf"/>
</dbReference>
<feature type="region of interest" description="Disordered" evidence="1">
    <location>
        <begin position="693"/>
        <end position="714"/>
    </location>
</feature>
<evidence type="ECO:0000256" key="1">
    <source>
        <dbReference type="SAM" id="MobiDB-lite"/>
    </source>
</evidence>
<feature type="compositionally biased region" description="Basic and acidic residues" evidence="1">
    <location>
        <begin position="89"/>
        <end position="98"/>
    </location>
</feature>
<dbReference type="AlphaFoldDB" id="A0A8J4TNX9"/>
<feature type="compositionally biased region" description="Polar residues" evidence="1">
    <location>
        <begin position="361"/>
        <end position="380"/>
    </location>
</feature>
<accession>A0A8J4TNX9</accession>
<dbReference type="Pfam" id="PF00621">
    <property type="entry name" value="RhoGEF"/>
    <property type="match status" value="1"/>
</dbReference>
<evidence type="ECO:0000313" key="4">
    <source>
        <dbReference type="Proteomes" id="UP000748531"/>
    </source>
</evidence>
<feature type="compositionally biased region" description="Polar residues" evidence="1">
    <location>
        <begin position="197"/>
        <end position="214"/>
    </location>
</feature>
<feature type="compositionally biased region" description="Polar residues" evidence="1">
    <location>
        <begin position="113"/>
        <end position="125"/>
    </location>
</feature>
<feature type="region of interest" description="Disordered" evidence="1">
    <location>
        <begin position="361"/>
        <end position="410"/>
    </location>
</feature>
<proteinExistence type="predicted"/>
<organism evidence="3 4">
    <name type="scientific">Paragonimus heterotremus</name>
    <dbReference type="NCBI Taxonomy" id="100268"/>
    <lineage>
        <taxon>Eukaryota</taxon>
        <taxon>Metazoa</taxon>
        <taxon>Spiralia</taxon>
        <taxon>Lophotrochozoa</taxon>
        <taxon>Platyhelminthes</taxon>
        <taxon>Trematoda</taxon>
        <taxon>Digenea</taxon>
        <taxon>Plagiorchiida</taxon>
        <taxon>Troglotremata</taxon>
        <taxon>Troglotrematidae</taxon>
        <taxon>Paragonimus</taxon>
    </lineage>
</organism>
<comment type="caution">
    <text evidence="3">The sequence shown here is derived from an EMBL/GenBank/DDBJ whole genome shotgun (WGS) entry which is preliminary data.</text>
</comment>
<dbReference type="GO" id="GO:0005737">
    <property type="term" value="C:cytoplasm"/>
    <property type="evidence" value="ECO:0007669"/>
    <property type="project" value="TreeGrafter"/>
</dbReference>
<feature type="region of interest" description="Disordered" evidence="1">
    <location>
        <begin position="153"/>
        <end position="239"/>
    </location>
</feature>
<dbReference type="Proteomes" id="UP000748531">
    <property type="component" value="Unassembled WGS sequence"/>
</dbReference>
<dbReference type="PROSITE" id="PS50010">
    <property type="entry name" value="DH_2"/>
    <property type="match status" value="1"/>
</dbReference>
<dbReference type="InterPro" id="IPR000219">
    <property type="entry name" value="DH_dom"/>
</dbReference>
<dbReference type="EMBL" id="LUCH01000277">
    <property type="protein sequence ID" value="KAF5405586.1"/>
    <property type="molecule type" value="Genomic_DNA"/>
</dbReference>
<reference evidence="3" key="1">
    <citation type="submission" date="2019-05" db="EMBL/GenBank/DDBJ databases">
        <title>Annotation for the trematode Paragonimus heterotremus.</title>
        <authorList>
            <person name="Choi Y.-J."/>
        </authorList>
    </citation>
    <scope>NUCLEOTIDE SEQUENCE</scope>
    <source>
        <strain evidence="3">LC</strain>
    </source>
</reference>